<dbReference type="GO" id="GO:0004130">
    <property type="term" value="F:cytochrome-c peroxidase activity"/>
    <property type="evidence" value="ECO:0007669"/>
    <property type="project" value="UniProtKB-EC"/>
</dbReference>
<proteinExistence type="predicted"/>
<feature type="binding site" description="covalent" evidence="11">
    <location>
        <position position="76"/>
    </location>
    <ligand>
        <name>heme c</name>
        <dbReference type="ChEBI" id="CHEBI:61717"/>
        <label>1</label>
    </ligand>
</feature>
<organism evidence="14 15">
    <name type="scientific">Geotalea uraniireducens (strain Rf4)</name>
    <name type="common">Geobacter uraniireducens</name>
    <dbReference type="NCBI Taxonomy" id="351605"/>
    <lineage>
        <taxon>Bacteria</taxon>
        <taxon>Pseudomonadati</taxon>
        <taxon>Thermodesulfobacteriota</taxon>
        <taxon>Desulfuromonadia</taxon>
        <taxon>Geobacterales</taxon>
        <taxon>Geobacteraceae</taxon>
        <taxon>Geotalea</taxon>
    </lineage>
</organism>
<evidence type="ECO:0000256" key="10">
    <source>
        <dbReference type="ARBA" id="ARBA00023004"/>
    </source>
</evidence>
<protein>
    <submittedName>
        <fullName evidence="14">Cytochrome-c peroxidase</fullName>
        <ecNumber evidence="14">1.11.1.5</ecNumber>
    </submittedName>
</protein>
<evidence type="ECO:0000256" key="11">
    <source>
        <dbReference type="PIRSR" id="PIRSR000294-1"/>
    </source>
</evidence>
<evidence type="ECO:0000256" key="6">
    <source>
        <dbReference type="ARBA" id="ARBA00022729"/>
    </source>
</evidence>
<dbReference type="GO" id="GO:0042597">
    <property type="term" value="C:periplasmic space"/>
    <property type="evidence" value="ECO:0007669"/>
    <property type="project" value="UniProtKB-SubCell"/>
</dbReference>
<dbReference type="InterPro" id="IPR051395">
    <property type="entry name" value="Cytochrome_c_Peroxidase/MauG"/>
</dbReference>
<dbReference type="RefSeq" id="WP_011938235.1">
    <property type="nucleotide sequence ID" value="NC_009483.1"/>
</dbReference>
<keyword evidence="2" id="KW-0813">Transport</keyword>
<dbReference type="SUPFAM" id="SSF46626">
    <property type="entry name" value="Cytochrome c"/>
    <property type="match status" value="2"/>
</dbReference>
<evidence type="ECO:0000313" key="14">
    <source>
        <dbReference type="EMBL" id="ABQ25517.1"/>
    </source>
</evidence>
<dbReference type="AlphaFoldDB" id="A5GA70"/>
<feature type="binding site" description="covalent" evidence="11">
    <location>
        <position position="219"/>
    </location>
    <ligand>
        <name>heme c</name>
        <dbReference type="ChEBI" id="CHEBI:61717"/>
        <label>2</label>
    </ligand>
</feature>
<keyword evidence="7" id="KW-0574">Periplasm</keyword>
<dbReference type="InterPro" id="IPR009056">
    <property type="entry name" value="Cyt_c-like_dom"/>
</dbReference>
<evidence type="ECO:0000256" key="2">
    <source>
        <dbReference type="ARBA" id="ARBA00022448"/>
    </source>
</evidence>
<dbReference type="EMBL" id="CP000698">
    <property type="protein sequence ID" value="ABQ25517.1"/>
    <property type="molecule type" value="Genomic_DNA"/>
</dbReference>
<keyword evidence="8" id="KW-0249">Electron transport</keyword>
<dbReference type="InterPro" id="IPR026259">
    <property type="entry name" value="MauG/Cytc_peroxidase"/>
</dbReference>
<dbReference type="GO" id="GO:0046872">
    <property type="term" value="F:metal ion binding"/>
    <property type="evidence" value="ECO:0007669"/>
    <property type="project" value="UniProtKB-KW"/>
</dbReference>
<feature type="domain" description="Cytochrome c" evidence="13">
    <location>
        <begin position="51"/>
        <end position="159"/>
    </location>
</feature>
<dbReference type="PeroxiBase" id="5037">
    <property type="entry name" value="GuDiHCcP"/>
</dbReference>
<feature type="binding site" description="covalent" evidence="11">
    <location>
        <position position="73"/>
    </location>
    <ligand>
        <name>heme c</name>
        <dbReference type="ChEBI" id="CHEBI:61717"/>
        <label>1</label>
    </ligand>
</feature>
<keyword evidence="4 11" id="KW-0349">Heme</keyword>
<dbReference type="PROSITE" id="PS51007">
    <property type="entry name" value="CYTC"/>
    <property type="match status" value="2"/>
</dbReference>
<dbReference type="OrthoDB" id="9805202at2"/>
<keyword evidence="10 12" id="KW-0408">Iron</keyword>
<dbReference type="GO" id="GO:0009055">
    <property type="term" value="F:electron transfer activity"/>
    <property type="evidence" value="ECO:0007669"/>
    <property type="project" value="InterPro"/>
</dbReference>
<comment type="subcellular location">
    <subcellularLocation>
        <location evidence="1">Periplasm</location>
    </subcellularLocation>
</comment>
<dbReference type="HOGENOM" id="CLU_034652_1_1_7"/>
<dbReference type="GO" id="GO:0020037">
    <property type="term" value="F:heme binding"/>
    <property type="evidence" value="ECO:0007669"/>
    <property type="project" value="InterPro"/>
</dbReference>
<accession>A5GA70</accession>
<dbReference type="Pfam" id="PF03150">
    <property type="entry name" value="CCP_MauG"/>
    <property type="match status" value="1"/>
</dbReference>
<evidence type="ECO:0000256" key="7">
    <source>
        <dbReference type="ARBA" id="ARBA00022764"/>
    </source>
</evidence>
<dbReference type="InterPro" id="IPR004852">
    <property type="entry name" value="Di-haem_cyt_c_peroxidsae"/>
</dbReference>
<evidence type="ECO:0000256" key="1">
    <source>
        <dbReference type="ARBA" id="ARBA00004418"/>
    </source>
</evidence>
<dbReference type="PANTHER" id="PTHR30600">
    <property type="entry name" value="CYTOCHROME C PEROXIDASE-RELATED"/>
    <property type="match status" value="1"/>
</dbReference>
<feature type="domain" description="Cytochrome c" evidence="13">
    <location>
        <begin position="205"/>
        <end position="322"/>
    </location>
</feature>
<feature type="binding site" description="axial binding residue" evidence="12">
    <location>
        <position position="297"/>
    </location>
    <ligand>
        <name>heme c</name>
        <dbReference type="ChEBI" id="CHEBI:61717"/>
        <label>2</label>
    </ligand>
    <ligandPart>
        <name>Fe</name>
        <dbReference type="ChEBI" id="CHEBI:18248"/>
    </ligandPart>
</feature>
<dbReference type="InterPro" id="IPR036909">
    <property type="entry name" value="Cyt_c-like_dom_sf"/>
</dbReference>
<dbReference type="PIRSF" id="PIRSF000294">
    <property type="entry name" value="Cytochrome-c_peroxidase"/>
    <property type="match status" value="1"/>
</dbReference>
<feature type="binding site" description="covalent" evidence="11">
    <location>
        <position position="222"/>
    </location>
    <ligand>
        <name>heme c</name>
        <dbReference type="ChEBI" id="CHEBI:61717"/>
        <label>2</label>
    </ligand>
</feature>
<dbReference type="Proteomes" id="UP000006695">
    <property type="component" value="Chromosome"/>
</dbReference>
<keyword evidence="6" id="KW-0732">Signal</keyword>
<name>A5GA70_GEOUR</name>
<dbReference type="PANTHER" id="PTHR30600:SF7">
    <property type="entry name" value="CYTOCHROME C PEROXIDASE-RELATED"/>
    <property type="match status" value="1"/>
</dbReference>
<evidence type="ECO:0000256" key="5">
    <source>
        <dbReference type="ARBA" id="ARBA00022723"/>
    </source>
</evidence>
<dbReference type="KEGG" id="gur:Gura_1316"/>
<feature type="binding site" description="axial binding residue" evidence="12">
    <location>
        <position position="77"/>
    </location>
    <ligand>
        <name>heme c</name>
        <dbReference type="ChEBI" id="CHEBI:61717"/>
        <label>1</label>
    </ligand>
    <ligandPart>
        <name>Fe</name>
        <dbReference type="ChEBI" id="CHEBI:18248"/>
    </ligandPart>
</feature>
<feature type="binding site" description="axial binding residue" evidence="12">
    <location>
        <position position="93"/>
    </location>
    <ligand>
        <name>heme c</name>
        <dbReference type="ChEBI" id="CHEBI:61717"/>
        <label>1</label>
    </ligand>
    <ligandPart>
        <name>Fe</name>
        <dbReference type="ChEBI" id="CHEBI:18248"/>
    </ligandPart>
</feature>
<evidence type="ECO:0000259" key="13">
    <source>
        <dbReference type="PROSITE" id="PS51007"/>
    </source>
</evidence>
<keyword evidence="5 12" id="KW-0479">Metal-binding</keyword>
<dbReference type="Pfam" id="PF00034">
    <property type="entry name" value="Cytochrom_C"/>
    <property type="match status" value="1"/>
</dbReference>
<comment type="PTM">
    <text evidence="11">Binds 2 heme groups per subunit.</text>
</comment>
<keyword evidence="15" id="KW-1185">Reference proteome</keyword>
<feature type="binding site" description="axial binding residue" evidence="12">
    <location>
        <position position="223"/>
    </location>
    <ligand>
        <name>heme c</name>
        <dbReference type="ChEBI" id="CHEBI:61717"/>
        <label>2</label>
    </ligand>
    <ligandPart>
        <name>Fe</name>
        <dbReference type="ChEBI" id="CHEBI:18248"/>
    </ligandPart>
</feature>
<sequence>MKWKISCGIMVLMLAGGVAWGKDDIMSQARAIFKPVPAKPPVLKENPSTPAKIELGKMLFFDPRLSSSNLISCNTCHNVGLGGVDIQETSVGHGWQKGPRNAPTVLNAVFNLAQFWDGRAKDLEAQAKGPVQASVEMNNKPERVLETLNSIPGYLPLFKKAFPRDKDPITFDNMARAIEVFEATLITPDSRFDRFLKGDRKVLAAKEQEGLRLFMDKGCSACHNGVNIGGTGYFPFGVKESPAADVRPTEDLGRFKVTNTAADKYVFKSPSLRNIELTPPYFHSGKVWKLGDAVEIMGAAQLGITLNDDEAGKIVAFLKTLNGKQPKVVYPIMPPNSDATPKPMLQ</sequence>
<evidence type="ECO:0000256" key="12">
    <source>
        <dbReference type="PIRSR" id="PIRSR000294-2"/>
    </source>
</evidence>
<evidence type="ECO:0000313" key="15">
    <source>
        <dbReference type="Proteomes" id="UP000006695"/>
    </source>
</evidence>
<dbReference type="Gene3D" id="1.10.760.10">
    <property type="entry name" value="Cytochrome c-like domain"/>
    <property type="match status" value="2"/>
</dbReference>
<keyword evidence="3 14" id="KW-0575">Peroxidase</keyword>
<dbReference type="FunFam" id="1.10.760.10:FF:000004">
    <property type="entry name" value="Cytochrome c peroxidase"/>
    <property type="match status" value="1"/>
</dbReference>
<reference evidence="14 15" key="1">
    <citation type="submission" date="2007-05" db="EMBL/GenBank/DDBJ databases">
        <title>Complete sequence of Geobacter uraniireducens Rf4.</title>
        <authorList>
            <consortium name="US DOE Joint Genome Institute"/>
            <person name="Copeland A."/>
            <person name="Lucas S."/>
            <person name="Lapidus A."/>
            <person name="Barry K."/>
            <person name="Detter J.C."/>
            <person name="Glavina del Rio T."/>
            <person name="Hammon N."/>
            <person name="Israni S."/>
            <person name="Dalin E."/>
            <person name="Tice H."/>
            <person name="Pitluck S."/>
            <person name="Chertkov O."/>
            <person name="Brettin T."/>
            <person name="Bruce D."/>
            <person name="Han C."/>
            <person name="Schmutz J."/>
            <person name="Larimer F."/>
            <person name="Land M."/>
            <person name="Hauser L."/>
            <person name="Kyrpides N."/>
            <person name="Mikhailova N."/>
            <person name="Shelobolina E."/>
            <person name="Aklujkar M."/>
            <person name="Lovley D."/>
            <person name="Richardson P."/>
        </authorList>
    </citation>
    <scope>NUCLEOTIDE SEQUENCE [LARGE SCALE GENOMIC DNA]</scope>
    <source>
        <strain evidence="14 15">Rf4</strain>
    </source>
</reference>
<dbReference type="STRING" id="351605.Gura_1316"/>
<dbReference type="EC" id="1.11.1.5" evidence="14"/>
<gene>
    <name evidence="14" type="ordered locus">Gura_1316</name>
</gene>
<evidence type="ECO:0000256" key="3">
    <source>
        <dbReference type="ARBA" id="ARBA00022559"/>
    </source>
</evidence>
<evidence type="ECO:0000256" key="4">
    <source>
        <dbReference type="ARBA" id="ARBA00022617"/>
    </source>
</evidence>
<comment type="cofactor">
    <cofactor evidence="11">
        <name>heme</name>
        <dbReference type="ChEBI" id="CHEBI:30413"/>
    </cofactor>
    <text evidence="11">Binds 2 heme groups.</text>
</comment>
<keyword evidence="9 14" id="KW-0560">Oxidoreductase</keyword>
<evidence type="ECO:0000256" key="8">
    <source>
        <dbReference type="ARBA" id="ARBA00022982"/>
    </source>
</evidence>
<evidence type="ECO:0000256" key="9">
    <source>
        <dbReference type="ARBA" id="ARBA00023002"/>
    </source>
</evidence>